<name>A0A9E8YZM7_9VIRU</name>
<reference evidence="1" key="1">
    <citation type="submission" date="2021-12" db="EMBL/GenBank/DDBJ databases">
        <title>Study of the virome of Phytophthora palustris.</title>
        <authorList>
            <person name="Botella L."/>
            <person name="Jung T."/>
        </authorList>
    </citation>
    <scope>NUCLEOTIDE SEQUENCE</scope>
    <source>
        <strain evidence="1">SU0376</strain>
    </source>
</reference>
<evidence type="ECO:0000313" key="1">
    <source>
        <dbReference type="EMBL" id="WAK73630.1"/>
    </source>
</evidence>
<protein>
    <submittedName>
        <fullName evidence="1">Capsid protein</fullName>
    </submittedName>
</protein>
<sequence length="760" mass="82980">MGEVPVKGARGALITGKLAQDTAVEQDGQINLCCQRLILVMCISVSTIVAAMDNRVQQATPVEGVVDERLEKSSQVLSEGSSGILRFVMMMGLVWETVKQCFEGPVGVRVLSRVQLSWLQRWRESVKSGAAVPVELSNAVAWDDSRGSTVRQGADSATALVPAGRAKQDPFRISWVASRWSNTKLGGFGQKVADAFEMESQGFDAAFHRFVRADKDGLNTFLYARVVKNVSPFVAWTREALCHAYLPRAIQRNLFQPAAGAGLTLLPPDKKKEDTMGSDRLVMGEATLPGGPNNRVIRVLPRDGIVEAYDQHDLSGPTFVSRATNAEQLAFDLSVMWVGCLDEVALYGAGATFIAPLMEMKEVKSAFGRYGLPFGNDGKINIGRVVHWIRARTSVVPSSSHCLYTQGDVERVYRICAVHRFRWQDGTGNWRSLSDMDDGSKDLNVVEADWLLRCADALGIVASVEGYGVAPDWRTMEGHVWWLGLFLGQVSDLVLQMTCGHWANLRFPEFAPVRRVVDMLHSYLIQVGFTDAGETPLGVWWSVPDASFSVGAGGKASAYEWKHEQSLSATALSGKRGETLPEPEASDLDFGGVWGSPGKVSDTVWASGKTHDVWLLMARFNWASLLGDRFGWACTGKSASWTCDRRIFPTNCSAVPKEMDCDDLARFFTRAMIKGGLSLTLRPSVGRPATTIPVVKSNSGAHSRFELETSFELLAFLGERVEVSGDARLLQFVEPFHVLGGEAVAKPEAGSLSAALFGLN</sequence>
<organism evidence="1">
    <name type="scientific">Phytophthora palustris toti-like virus 12-2</name>
    <dbReference type="NCBI Taxonomy" id="2976307"/>
    <lineage>
        <taxon>Viruses</taxon>
        <taxon>Riboviria</taxon>
        <taxon>Orthornavirae</taxon>
        <taxon>Duplornaviricota</taxon>
        <taxon>Chrymotiviricetes</taxon>
        <taxon>Ghabrivirales</taxon>
        <taxon>Totiviridae</taxon>
    </lineage>
</organism>
<proteinExistence type="predicted"/>
<dbReference type="EMBL" id="OL795390">
    <property type="protein sequence ID" value="WAK73630.1"/>
    <property type="molecule type" value="Genomic_RNA"/>
</dbReference>
<accession>A0A9E8YZM7</accession>